<dbReference type="Pfam" id="PF13578">
    <property type="entry name" value="Methyltransf_24"/>
    <property type="match status" value="1"/>
</dbReference>
<evidence type="ECO:0000256" key="1">
    <source>
        <dbReference type="SAM" id="Coils"/>
    </source>
</evidence>
<dbReference type="SUPFAM" id="SSF53448">
    <property type="entry name" value="Nucleotide-diphospho-sugar transferases"/>
    <property type="match status" value="1"/>
</dbReference>
<keyword evidence="3" id="KW-0328">Glycosyltransferase</keyword>
<reference evidence="3" key="1">
    <citation type="submission" date="2021-05" db="EMBL/GenBank/DDBJ databases">
        <authorList>
            <person name="Pietrasiak N."/>
            <person name="Ward R."/>
            <person name="Stajich J.E."/>
            <person name="Kurbessoian T."/>
        </authorList>
    </citation>
    <scope>NUCLEOTIDE SEQUENCE</scope>
    <source>
        <strain evidence="3">GSE-TBD4-15B</strain>
    </source>
</reference>
<accession>A0A951P6Q1</accession>
<feature type="domain" description="Glycosyltransferase 2-like" evidence="2">
    <location>
        <begin position="10"/>
        <end position="137"/>
    </location>
</feature>
<dbReference type="GO" id="GO:0016758">
    <property type="term" value="F:hexosyltransferase activity"/>
    <property type="evidence" value="ECO:0007669"/>
    <property type="project" value="UniProtKB-ARBA"/>
</dbReference>
<feature type="coiled-coil region" evidence="1">
    <location>
        <begin position="651"/>
        <end position="734"/>
    </location>
</feature>
<protein>
    <submittedName>
        <fullName evidence="3">Glycosyltransferase</fullName>
        <ecNumber evidence="3">2.4.-.-</ecNumber>
    </submittedName>
</protein>
<dbReference type="Pfam" id="PF00535">
    <property type="entry name" value="Glycos_transf_2"/>
    <property type="match status" value="1"/>
</dbReference>
<dbReference type="EMBL" id="JAHHHV010000003">
    <property type="protein sequence ID" value="MBW4463961.1"/>
    <property type="molecule type" value="Genomic_DNA"/>
</dbReference>
<gene>
    <name evidence="3" type="ORF">KME07_00765</name>
</gene>
<name>A0A951P6Q1_9CYAN</name>
<evidence type="ECO:0000313" key="3">
    <source>
        <dbReference type="EMBL" id="MBW4463961.1"/>
    </source>
</evidence>
<sequence>MHKTLTPKVSVAIITYNHEKFIAQAIESVLAQEINFDYEIIVGDDCSNDSTPSILLSLQQQHPGQIQLFLNQTNLGMHKNFVQIFTACRGQYIALLEGDDYWVSSQKLQKQINFLDEHSDYALCFHDALIVFEDQQHPETKFCPSDLLETPDIERLFQVNYIPTASVIYRAGLVQQLPDWVFELKMLDWPLHLLHAQCGQMKYIDEIMSVYRIHKDSVWSSQKPVWQAKEIIKMMQAVSQNSSPKYKDTIDISINYFHEMLLVAYEQERQNLPTLTAELFTTPLMSQDLEKAEFIPDERNSSAPDWGGSVLYGSPADPIPFAEDDYVSPGFAQVKPDYCFPNMIPGDVNSASWPYLRREIPHNWYVDRRSAQVGFLNRDEAHILYNTALKFKGQAALEIGCWLGWSACHLALAGVILDVIDPVLEKSEFNESIVYSLRRAGVLDQVHLISGYSPEQVYRLVDQTQRKWPLIFIDGNHDAPGPLEDAQVCEQFAAEDALILFHDLTSPDVAQGLTYLKQQGWQTKIYQTMQIMGVAWRGNVEPVDHQPDPRVFWQIPTHLRDFLVDSPLHIDPQLSRYQEELDRLRDMVRAEQIELKNLWKATAQSSEQVQKTQIALEQSQALSEERHLWIEQLQSGKDWLENQVKLTQAALEQSQALSEECYRQIEQLRAENNRLEEQIESMQASLEHSRTAFEKSQTANSVQMAANARQAEQVQRLKLQKQKLQMRLKQKDFELRESWEKIEAMESSKFWKLRKGWFKLKETLGGYRYWLKHNS</sequence>
<dbReference type="InterPro" id="IPR001173">
    <property type="entry name" value="Glyco_trans_2-like"/>
</dbReference>
<evidence type="ECO:0000259" key="2">
    <source>
        <dbReference type="Pfam" id="PF00535"/>
    </source>
</evidence>
<dbReference type="PANTHER" id="PTHR22916:SF3">
    <property type="entry name" value="UDP-GLCNAC:BETAGAL BETA-1,3-N-ACETYLGLUCOSAMINYLTRANSFERASE-LIKE PROTEIN 1"/>
    <property type="match status" value="1"/>
</dbReference>
<dbReference type="Gene3D" id="3.40.50.150">
    <property type="entry name" value="Vaccinia Virus protein VP39"/>
    <property type="match status" value="1"/>
</dbReference>
<dbReference type="Proteomes" id="UP000707356">
    <property type="component" value="Unassembled WGS sequence"/>
</dbReference>
<dbReference type="InterPro" id="IPR029044">
    <property type="entry name" value="Nucleotide-diphossugar_trans"/>
</dbReference>
<dbReference type="SUPFAM" id="SSF53335">
    <property type="entry name" value="S-adenosyl-L-methionine-dependent methyltransferases"/>
    <property type="match status" value="1"/>
</dbReference>
<dbReference type="AlphaFoldDB" id="A0A951P6Q1"/>
<dbReference type="InterPro" id="IPR029063">
    <property type="entry name" value="SAM-dependent_MTases_sf"/>
</dbReference>
<evidence type="ECO:0000313" key="4">
    <source>
        <dbReference type="Proteomes" id="UP000707356"/>
    </source>
</evidence>
<dbReference type="PANTHER" id="PTHR22916">
    <property type="entry name" value="GLYCOSYLTRANSFERASE"/>
    <property type="match status" value="1"/>
</dbReference>
<dbReference type="Gene3D" id="3.90.550.10">
    <property type="entry name" value="Spore Coat Polysaccharide Biosynthesis Protein SpsA, Chain A"/>
    <property type="match status" value="1"/>
</dbReference>
<comment type="caution">
    <text evidence="3">The sequence shown here is derived from an EMBL/GenBank/DDBJ whole genome shotgun (WGS) entry which is preliminary data.</text>
</comment>
<organism evidence="3 4">
    <name type="scientific">Pegethrix bostrychoides GSE-TBD4-15B</name>
    <dbReference type="NCBI Taxonomy" id="2839662"/>
    <lineage>
        <taxon>Bacteria</taxon>
        <taxon>Bacillati</taxon>
        <taxon>Cyanobacteriota</taxon>
        <taxon>Cyanophyceae</taxon>
        <taxon>Oculatellales</taxon>
        <taxon>Oculatellaceae</taxon>
        <taxon>Pegethrix</taxon>
    </lineage>
</organism>
<proteinExistence type="predicted"/>
<reference evidence="3" key="2">
    <citation type="journal article" date="2022" name="Microbiol. Resour. Announc.">
        <title>Metagenome Sequencing to Explore Phylogenomics of Terrestrial Cyanobacteria.</title>
        <authorList>
            <person name="Ward R.D."/>
            <person name="Stajich J.E."/>
            <person name="Johansen J.R."/>
            <person name="Huntemann M."/>
            <person name="Clum A."/>
            <person name="Foster B."/>
            <person name="Foster B."/>
            <person name="Roux S."/>
            <person name="Palaniappan K."/>
            <person name="Varghese N."/>
            <person name="Mukherjee S."/>
            <person name="Reddy T.B.K."/>
            <person name="Daum C."/>
            <person name="Copeland A."/>
            <person name="Chen I.A."/>
            <person name="Ivanova N.N."/>
            <person name="Kyrpides N.C."/>
            <person name="Shapiro N."/>
            <person name="Eloe-Fadrosh E.A."/>
            <person name="Pietrasiak N."/>
        </authorList>
    </citation>
    <scope>NUCLEOTIDE SEQUENCE</scope>
    <source>
        <strain evidence="3">GSE-TBD4-15B</strain>
    </source>
</reference>
<dbReference type="EC" id="2.4.-.-" evidence="3"/>
<keyword evidence="1" id="KW-0175">Coiled coil</keyword>
<keyword evidence="3" id="KW-0808">Transferase</keyword>